<feature type="transmembrane region" description="Helical" evidence="1">
    <location>
        <begin position="138"/>
        <end position="158"/>
    </location>
</feature>
<evidence type="ECO:0000259" key="2">
    <source>
        <dbReference type="Pfam" id="PF07853"/>
    </source>
</evidence>
<dbReference type="AlphaFoldDB" id="A0A7X9XDJ3"/>
<dbReference type="Proteomes" id="UP000576082">
    <property type="component" value="Unassembled WGS sequence"/>
</dbReference>
<organism evidence="3 4">
    <name type="scientific">Flammeovirga aprica JL-4</name>
    <dbReference type="NCBI Taxonomy" id="694437"/>
    <lineage>
        <taxon>Bacteria</taxon>
        <taxon>Pseudomonadati</taxon>
        <taxon>Bacteroidota</taxon>
        <taxon>Cytophagia</taxon>
        <taxon>Cytophagales</taxon>
        <taxon>Flammeovirgaceae</taxon>
        <taxon>Flammeovirga</taxon>
    </lineage>
</organism>
<evidence type="ECO:0000256" key="1">
    <source>
        <dbReference type="SAM" id="Phobius"/>
    </source>
</evidence>
<evidence type="ECO:0000313" key="3">
    <source>
        <dbReference type="EMBL" id="NME72704.1"/>
    </source>
</evidence>
<dbReference type="RefSeq" id="WP_169660883.1">
    <property type="nucleotide sequence ID" value="NZ_JABANE010000195.1"/>
</dbReference>
<keyword evidence="1" id="KW-1133">Transmembrane helix</keyword>
<dbReference type="PANTHER" id="PTHR37810">
    <property type="entry name" value="IMMUNITY PROTEIN SDPI"/>
    <property type="match status" value="1"/>
</dbReference>
<comment type="caution">
    <text evidence="3">The sequence shown here is derived from an EMBL/GenBank/DDBJ whole genome shotgun (WGS) entry which is preliminary data.</text>
</comment>
<dbReference type="EMBL" id="JABANE010000195">
    <property type="protein sequence ID" value="NME72704.1"/>
    <property type="molecule type" value="Genomic_DNA"/>
</dbReference>
<sequence length="164" mass="19046">MKKQPKIKLTLSLKDKTIELVCIAILLITWLIPLIVYNDLPDEIAIHFNSKGIPDNYGHKSTLFGLPIFATFLFILLTILNKYPHTFNYPTEITEDNAFKQYTLSTRFMRFVKLSILIVFLVIVYKSVELNPEGLGTFFLPFVLLITFMPIIIYFLVLRKNNLN</sequence>
<feature type="domain" description="DUF1648" evidence="2">
    <location>
        <begin position="25"/>
        <end position="70"/>
    </location>
</feature>
<gene>
    <name evidence="3" type="ORF">HHU12_32390</name>
</gene>
<keyword evidence="4" id="KW-1185">Reference proteome</keyword>
<evidence type="ECO:0000313" key="4">
    <source>
        <dbReference type="Proteomes" id="UP000576082"/>
    </source>
</evidence>
<protein>
    <submittedName>
        <fullName evidence="3">DUF1648 domain-containing protein</fullName>
    </submittedName>
</protein>
<proteinExistence type="predicted"/>
<reference evidence="3 4" key="1">
    <citation type="submission" date="2020-04" db="EMBL/GenBank/DDBJ databases">
        <title>Flammeovirga sp. SR4, a novel species isolated from seawater.</title>
        <authorList>
            <person name="Wang X."/>
        </authorList>
    </citation>
    <scope>NUCLEOTIDE SEQUENCE [LARGE SCALE GENOMIC DNA]</scope>
    <source>
        <strain evidence="3 4">ATCC 23126</strain>
    </source>
</reference>
<dbReference type="GO" id="GO:0009636">
    <property type="term" value="P:response to toxic substance"/>
    <property type="evidence" value="ECO:0007669"/>
    <property type="project" value="TreeGrafter"/>
</dbReference>
<name>A0A7X9XDJ3_9BACT</name>
<keyword evidence="1" id="KW-0812">Transmembrane</keyword>
<dbReference type="InterPro" id="IPR012867">
    <property type="entry name" value="DUF1648"/>
</dbReference>
<keyword evidence="1" id="KW-0472">Membrane</keyword>
<accession>A0A7X9XDJ3</accession>
<feature type="transmembrane region" description="Helical" evidence="1">
    <location>
        <begin position="108"/>
        <end position="126"/>
    </location>
</feature>
<feature type="transmembrane region" description="Helical" evidence="1">
    <location>
        <begin position="57"/>
        <end position="80"/>
    </location>
</feature>
<feature type="transmembrane region" description="Helical" evidence="1">
    <location>
        <begin position="20"/>
        <end position="37"/>
    </location>
</feature>
<dbReference type="PANTHER" id="PTHR37810:SF5">
    <property type="entry name" value="IMMUNITY PROTEIN SDPI"/>
    <property type="match status" value="1"/>
</dbReference>
<dbReference type="Pfam" id="PF07853">
    <property type="entry name" value="DUF1648"/>
    <property type="match status" value="1"/>
</dbReference>